<sequence>MAPRIDQLAATISANTSSITNYLHQNGLPFPSFDVDGPITLNLSPQAEHARSTAIDALQELLDLLQGPITCMIPKYNGTSLQIISRHDIARKVPKEGTISFTELAKATDLHVNDLKRIMRYAMSFHRLFVEPQEGFVAHSAGSKKLATDEIVRAGLGQSFNEFYGSFARTADALDSFKDGEPTHTGFALAHGTDKTMFDFLRMQPTKADQFSKAMRFYSAGVPGYSVSNLVEGYDWDSLGAGIVVDVGGADGYVSRALSKANPQLNMVVEDLPDIVVAAEQSWPTTGVRYQAYDFFSTQPVVAADAYLFRWVFHDWPDHYVVRILQAQVPALRKGARIVVNESLSAPPGSLPLTLERDTCFIDLLMLTTNNSRLRTMAEWQDIFSAADSRFGTVRCVSVEGAALAILEVVWEGE</sequence>
<keyword evidence="3" id="KW-0949">S-adenosyl-L-methionine</keyword>
<evidence type="ECO:0000313" key="5">
    <source>
        <dbReference type="EMBL" id="TGJ84797.1"/>
    </source>
</evidence>
<proteinExistence type="predicted"/>
<dbReference type="EMBL" id="SKBN01000059">
    <property type="protein sequence ID" value="TGJ84797.1"/>
    <property type="molecule type" value="Genomic_DNA"/>
</dbReference>
<evidence type="ECO:0000259" key="4">
    <source>
        <dbReference type="Pfam" id="PF00891"/>
    </source>
</evidence>
<dbReference type="Gene3D" id="3.40.50.150">
    <property type="entry name" value="Vaccinia Virus protein VP39"/>
    <property type="match status" value="1"/>
</dbReference>
<feature type="domain" description="O-methyltransferase C-terminal" evidence="4">
    <location>
        <begin position="175"/>
        <end position="387"/>
    </location>
</feature>
<dbReference type="SUPFAM" id="SSF53335">
    <property type="entry name" value="S-adenosyl-L-methionine-dependent methyltransferases"/>
    <property type="match status" value="1"/>
</dbReference>
<dbReference type="PROSITE" id="PS51683">
    <property type="entry name" value="SAM_OMT_II"/>
    <property type="match status" value="1"/>
</dbReference>
<reference evidence="5 6" key="1">
    <citation type="submission" date="2019-03" db="EMBL/GenBank/DDBJ databases">
        <title>Draft genome sequence of Xylaria hypoxylon DSM 108379, a ubiquitous saprotrophic-parasitic fungi on hardwood.</title>
        <authorList>
            <person name="Buettner E."/>
            <person name="Leonhardt S."/>
            <person name="Gebauer A.M."/>
            <person name="Liers C."/>
            <person name="Hofrichter M."/>
            <person name="Kellner H."/>
        </authorList>
    </citation>
    <scope>NUCLEOTIDE SEQUENCE [LARGE SCALE GENOMIC DNA]</scope>
    <source>
        <strain evidence="5 6">DSM 108379</strain>
    </source>
</reference>
<comment type="caution">
    <text evidence="5">The sequence shown here is derived from an EMBL/GenBank/DDBJ whole genome shotgun (WGS) entry which is preliminary data.</text>
</comment>
<dbReference type="STRING" id="37992.A0A4Z0YM62"/>
<dbReference type="InterPro" id="IPR016461">
    <property type="entry name" value="COMT-like"/>
</dbReference>
<evidence type="ECO:0000256" key="3">
    <source>
        <dbReference type="ARBA" id="ARBA00022691"/>
    </source>
</evidence>
<dbReference type="OrthoDB" id="1606438at2759"/>
<keyword evidence="1" id="KW-0489">Methyltransferase</keyword>
<keyword evidence="6" id="KW-1185">Reference proteome</keyword>
<accession>A0A4Z0YM62</accession>
<dbReference type="PANTHER" id="PTHR43712">
    <property type="entry name" value="PUTATIVE (AFU_ORTHOLOGUE AFUA_4G14580)-RELATED"/>
    <property type="match status" value="1"/>
</dbReference>
<name>A0A4Z0YM62_9PEZI</name>
<organism evidence="5 6">
    <name type="scientific">Xylaria hypoxylon</name>
    <dbReference type="NCBI Taxonomy" id="37992"/>
    <lineage>
        <taxon>Eukaryota</taxon>
        <taxon>Fungi</taxon>
        <taxon>Dikarya</taxon>
        <taxon>Ascomycota</taxon>
        <taxon>Pezizomycotina</taxon>
        <taxon>Sordariomycetes</taxon>
        <taxon>Xylariomycetidae</taxon>
        <taxon>Xylariales</taxon>
        <taxon>Xylariaceae</taxon>
        <taxon>Xylaria</taxon>
    </lineage>
</organism>
<gene>
    <name evidence="5" type="ORF">E0Z10_g3946</name>
</gene>
<dbReference type="InterPro" id="IPR036388">
    <property type="entry name" value="WH-like_DNA-bd_sf"/>
</dbReference>
<keyword evidence="2" id="KW-0808">Transferase</keyword>
<dbReference type="Proteomes" id="UP000297716">
    <property type="component" value="Unassembled WGS sequence"/>
</dbReference>
<dbReference type="InterPro" id="IPR029063">
    <property type="entry name" value="SAM-dependent_MTases_sf"/>
</dbReference>
<dbReference type="Pfam" id="PF00891">
    <property type="entry name" value="Methyltransf_2"/>
    <property type="match status" value="1"/>
</dbReference>
<evidence type="ECO:0000256" key="1">
    <source>
        <dbReference type="ARBA" id="ARBA00022603"/>
    </source>
</evidence>
<dbReference type="InterPro" id="IPR001077">
    <property type="entry name" value="COMT_C"/>
</dbReference>
<dbReference type="GO" id="GO:0008171">
    <property type="term" value="F:O-methyltransferase activity"/>
    <property type="evidence" value="ECO:0007669"/>
    <property type="project" value="InterPro"/>
</dbReference>
<evidence type="ECO:0000313" key="6">
    <source>
        <dbReference type="Proteomes" id="UP000297716"/>
    </source>
</evidence>
<dbReference type="AlphaFoldDB" id="A0A4Z0YM62"/>
<dbReference type="SUPFAM" id="SSF46785">
    <property type="entry name" value="Winged helix' DNA-binding domain"/>
    <property type="match status" value="1"/>
</dbReference>
<dbReference type="GO" id="GO:0032259">
    <property type="term" value="P:methylation"/>
    <property type="evidence" value="ECO:0007669"/>
    <property type="project" value="UniProtKB-KW"/>
</dbReference>
<evidence type="ECO:0000256" key="2">
    <source>
        <dbReference type="ARBA" id="ARBA00022679"/>
    </source>
</evidence>
<protein>
    <recommendedName>
        <fullName evidence="4">O-methyltransferase C-terminal domain-containing protein</fullName>
    </recommendedName>
</protein>
<dbReference type="InterPro" id="IPR036390">
    <property type="entry name" value="WH_DNA-bd_sf"/>
</dbReference>
<dbReference type="PROSITE" id="PS51300">
    <property type="entry name" value="NIRD"/>
    <property type="match status" value="1"/>
</dbReference>
<dbReference type="PANTHER" id="PTHR43712:SF12">
    <property type="entry name" value="STERIGMATOCYSTIN 8-O-METHYLTRANSFERASE"/>
    <property type="match status" value="1"/>
</dbReference>
<dbReference type="Gene3D" id="1.10.10.10">
    <property type="entry name" value="Winged helix-like DNA-binding domain superfamily/Winged helix DNA-binding domain"/>
    <property type="match status" value="1"/>
</dbReference>